<dbReference type="InterPro" id="IPR005146">
    <property type="entry name" value="B3/B4_tRNA-bd"/>
</dbReference>
<comment type="subcellular location">
    <subcellularLocation>
        <location evidence="1 13">Cytoplasm</location>
    </subcellularLocation>
</comment>
<dbReference type="InterPro" id="IPR005121">
    <property type="entry name" value="Fdx_antiC-bd"/>
</dbReference>
<dbReference type="Proteomes" id="UP000189674">
    <property type="component" value="Chromosome"/>
</dbReference>
<comment type="subunit">
    <text evidence="3 13">Tetramer of two alpha and two beta subunits.</text>
</comment>
<evidence type="ECO:0000256" key="11">
    <source>
        <dbReference type="ARBA" id="ARBA00023146"/>
    </source>
</evidence>
<protein>
    <recommendedName>
        <fullName evidence="13">Phenylalanine--tRNA ligase beta subunit</fullName>
        <ecNumber evidence="13">6.1.1.20</ecNumber>
    </recommendedName>
    <alternativeName>
        <fullName evidence="13">Phenylalanyl-tRNA synthetase beta subunit</fullName>
        <shortName evidence="13">PheRS</shortName>
    </alternativeName>
</protein>
<evidence type="ECO:0000259" key="15">
    <source>
        <dbReference type="PROSITE" id="PS51483"/>
    </source>
</evidence>
<comment type="similarity">
    <text evidence="2 13">Belongs to the phenylalanyl-tRNA synthetase beta subunit family. Type 1 subfamily.</text>
</comment>
<evidence type="ECO:0000313" key="16">
    <source>
        <dbReference type="EMBL" id="AQT68691.1"/>
    </source>
</evidence>
<dbReference type="SUPFAM" id="SSF46955">
    <property type="entry name" value="Putative DNA-binding domain"/>
    <property type="match status" value="2"/>
</dbReference>
<dbReference type="Pfam" id="PF03147">
    <property type="entry name" value="FDX-ACB"/>
    <property type="match status" value="1"/>
</dbReference>
<feature type="binding site" evidence="13">
    <location>
        <position position="353"/>
    </location>
    <ligand>
        <name>Mg(2+)</name>
        <dbReference type="ChEBI" id="CHEBI:18420"/>
        <note>shared with alpha subunit</note>
    </ligand>
</feature>
<keyword evidence="4 13" id="KW-0963">Cytoplasm</keyword>
<evidence type="ECO:0000256" key="5">
    <source>
        <dbReference type="ARBA" id="ARBA00022598"/>
    </source>
</evidence>
<dbReference type="SUPFAM" id="SSF54991">
    <property type="entry name" value="Anticodon-binding domain of PheRS"/>
    <property type="match status" value="1"/>
</dbReference>
<dbReference type="KEGG" id="alus:STSP2_01861"/>
<sequence length="672" mass="74233">MKISLDWLQEYVEINESWQEVGDILSDLGFPLEGMEQFGDDIVLDIEVTSNRGDCLSHVGVAREFAAATGRTLKLPELKESQGGGESAADIVSIDIEAPELCQRYTGRIIKGIKIGPAPDWMVSRLEAVGVRSVNNVVDATNYAMLETGQPPHAFDFDKIGGGKIVVRKAVKGERIVSIDETKCDLQPDMLVIADAERPVAIAGVMGGLNTEVSESTTTVLLEDAQFDAVSVRNTGRRLGISSEAAFRFERHVDTERIDWASKRTADLIVEVAGGQVIEGVVDEYPGKQIEPARVKLRFERLNSILGIEVESDTAVEILTRLGFEPERKGDSMVIATVPSWRHDISREIDIIEEVARCYGYDQIPVDRRINIEVKPVEPREKLAGVVRNFMNGCGFYETVNVTFVNEKVEQIFAESKEHLGVSDESRKEANLLRQSLLGSLMGVLQNNHNAKNSPCKVFEMATTFKPKAGADLPEEKTRLSLVCDSEFRVIKGVVEGLIRKLSRDAQIEFKPADAGWWTAGVDVFVGGKLLGKCGVVSDKVRNSFGLKEVKDVSAAELDFGVLLEMFGGVSAAKPIPRYPAVTRDLSLVVDEGVLWQEIEKCILQKAPAELEKVDFVGIYRGKQIDQGKKSVTVSLRFRDEDGTLTHERVDEFEKVIFDSLRDSLDATLRTA</sequence>
<comment type="catalytic activity">
    <reaction evidence="12 13">
        <text>tRNA(Phe) + L-phenylalanine + ATP = L-phenylalanyl-tRNA(Phe) + AMP + diphosphate + H(+)</text>
        <dbReference type="Rhea" id="RHEA:19413"/>
        <dbReference type="Rhea" id="RHEA-COMP:9668"/>
        <dbReference type="Rhea" id="RHEA-COMP:9699"/>
        <dbReference type="ChEBI" id="CHEBI:15378"/>
        <dbReference type="ChEBI" id="CHEBI:30616"/>
        <dbReference type="ChEBI" id="CHEBI:33019"/>
        <dbReference type="ChEBI" id="CHEBI:58095"/>
        <dbReference type="ChEBI" id="CHEBI:78442"/>
        <dbReference type="ChEBI" id="CHEBI:78531"/>
        <dbReference type="ChEBI" id="CHEBI:456215"/>
        <dbReference type="EC" id="6.1.1.20"/>
    </reaction>
</comment>
<dbReference type="InterPro" id="IPR004532">
    <property type="entry name" value="Phe-tRNA-ligase_IIc_bsu_bact"/>
</dbReference>
<keyword evidence="11 13" id="KW-0030">Aminoacyl-tRNA synthetase</keyword>
<dbReference type="PANTHER" id="PTHR10947">
    <property type="entry name" value="PHENYLALANYL-TRNA SYNTHETASE BETA CHAIN AND LEUCINE-RICH REPEAT-CONTAINING PROTEIN 47"/>
    <property type="match status" value="1"/>
</dbReference>
<dbReference type="Gene3D" id="3.50.40.10">
    <property type="entry name" value="Phenylalanyl-trna Synthetase, Chain B, domain 3"/>
    <property type="match status" value="1"/>
</dbReference>
<dbReference type="STRING" id="1936003.STSP2_01861"/>
<feature type="domain" description="B5" evidence="15">
    <location>
        <begin position="290"/>
        <end position="366"/>
    </location>
</feature>
<accession>A0A1U9NL80</accession>
<dbReference type="Gene3D" id="3.30.70.380">
    <property type="entry name" value="Ferrodoxin-fold anticodon-binding domain"/>
    <property type="match status" value="1"/>
</dbReference>
<evidence type="ECO:0000256" key="2">
    <source>
        <dbReference type="ARBA" id="ARBA00008653"/>
    </source>
</evidence>
<dbReference type="Gene3D" id="3.30.930.10">
    <property type="entry name" value="Bira Bifunctional Protein, Domain 2"/>
    <property type="match status" value="1"/>
</dbReference>
<dbReference type="GO" id="GO:0005524">
    <property type="term" value="F:ATP binding"/>
    <property type="evidence" value="ECO:0007669"/>
    <property type="project" value="UniProtKB-UniRule"/>
</dbReference>
<evidence type="ECO:0000256" key="1">
    <source>
        <dbReference type="ARBA" id="ARBA00004496"/>
    </source>
</evidence>
<dbReference type="EMBL" id="CP019791">
    <property type="protein sequence ID" value="AQT68691.1"/>
    <property type="molecule type" value="Genomic_DNA"/>
</dbReference>
<evidence type="ECO:0000256" key="7">
    <source>
        <dbReference type="ARBA" id="ARBA00022741"/>
    </source>
</evidence>
<dbReference type="NCBIfam" id="TIGR00472">
    <property type="entry name" value="pheT_bact"/>
    <property type="match status" value="1"/>
</dbReference>
<organism evidence="16 17">
    <name type="scientific">Anaerohalosphaera lusitana</name>
    <dbReference type="NCBI Taxonomy" id="1936003"/>
    <lineage>
        <taxon>Bacteria</taxon>
        <taxon>Pseudomonadati</taxon>
        <taxon>Planctomycetota</taxon>
        <taxon>Phycisphaerae</taxon>
        <taxon>Sedimentisphaerales</taxon>
        <taxon>Anaerohalosphaeraceae</taxon>
        <taxon>Anaerohalosphaera</taxon>
    </lineage>
</organism>
<dbReference type="InterPro" id="IPR045864">
    <property type="entry name" value="aa-tRNA-synth_II/BPL/LPL"/>
</dbReference>
<evidence type="ECO:0000259" key="14">
    <source>
        <dbReference type="PROSITE" id="PS51447"/>
    </source>
</evidence>
<evidence type="ECO:0000313" key="17">
    <source>
        <dbReference type="Proteomes" id="UP000189674"/>
    </source>
</evidence>
<dbReference type="Pfam" id="PF03483">
    <property type="entry name" value="B3_4"/>
    <property type="match status" value="1"/>
</dbReference>
<dbReference type="OrthoDB" id="9805455at2"/>
<dbReference type="PANTHER" id="PTHR10947:SF0">
    <property type="entry name" value="PHENYLALANINE--TRNA LIGASE BETA SUBUNIT"/>
    <property type="match status" value="1"/>
</dbReference>
<dbReference type="SUPFAM" id="SSF55681">
    <property type="entry name" value="Class II aaRS and biotin synthetases"/>
    <property type="match status" value="1"/>
</dbReference>
<dbReference type="GO" id="GO:0009328">
    <property type="term" value="C:phenylalanine-tRNA ligase complex"/>
    <property type="evidence" value="ECO:0007669"/>
    <property type="project" value="TreeGrafter"/>
</dbReference>
<feature type="binding site" evidence="13">
    <location>
        <position position="344"/>
    </location>
    <ligand>
        <name>Mg(2+)</name>
        <dbReference type="ChEBI" id="CHEBI:18420"/>
        <note>shared with alpha subunit</note>
    </ligand>
</feature>
<feature type="binding site" evidence="13">
    <location>
        <position position="350"/>
    </location>
    <ligand>
        <name>Mg(2+)</name>
        <dbReference type="ChEBI" id="CHEBI:18420"/>
        <note>shared with alpha subunit</note>
    </ligand>
</feature>
<dbReference type="AlphaFoldDB" id="A0A1U9NL80"/>
<dbReference type="GO" id="GO:0000287">
    <property type="term" value="F:magnesium ion binding"/>
    <property type="evidence" value="ECO:0007669"/>
    <property type="project" value="UniProtKB-UniRule"/>
</dbReference>
<evidence type="ECO:0000256" key="13">
    <source>
        <dbReference type="HAMAP-Rule" id="MF_00283"/>
    </source>
</evidence>
<dbReference type="InterPro" id="IPR045060">
    <property type="entry name" value="Phe-tRNA-ligase_IIc_bsu"/>
</dbReference>
<dbReference type="InterPro" id="IPR009061">
    <property type="entry name" value="DNA-bd_dom_put_sf"/>
</dbReference>
<comment type="cofactor">
    <cofactor evidence="13">
        <name>Mg(2+)</name>
        <dbReference type="ChEBI" id="CHEBI:18420"/>
    </cofactor>
    <text evidence="13">Binds 2 magnesium ions per tetramer.</text>
</comment>
<keyword evidence="7 13" id="KW-0547">Nucleotide-binding</keyword>
<keyword evidence="9 13" id="KW-0460">Magnesium</keyword>
<dbReference type="GO" id="GO:0004826">
    <property type="term" value="F:phenylalanine-tRNA ligase activity"/>
    <property type="evidence" value="ECO:0007669"/>
    <property type="project" value="UniProtKB-UniRule"/>
</dbReference>
<dbReference type="PROSITE" id="PS51447">
    <property type="entry name" value="FDX_ACB"/>
    <property type="match status" value="1"/>
</dbReference>
<dbReference type="FunFam" id="3.50.40.10:FF:000001">
    <property type="entry name" value="Phenylalanine--tRNA ligase beta subunit"/>
    <property type="match status" value="1"/>
</dbReference>
<evidence type="ECO:0000256" key="3">
    <source>
        <dbReference type="ARBA" id="ARBA00011209"/>
    </source>
</evidence>
<dbReference type="InterPro" id="IPR041616">
    <property type="entry name" value="PheRS_beta_core"/>
</dbReference>
<feature type="binding site" evidence="13">
    <location>
        <position position="354"/>
    </location>
    <ligand>
        <name>Mg(2+)</name>
        <dbReference type="ChEBI" id="CHEBI:18420"/>
        <note>shared with alpha subunit</note>
    </ligand>
</feature>
<dbReference type="GO" id="GO:0003723">
    <property type="term" value="F:RNA binding"/>
    <property type="evidence" value="ECO:0007669"/>
    <property type="project" value="InterPro"/>
</dbReference>
<keyword evidence="5 13" id="KW-0436">Ligase</keyword>
<dbReference type="Pfam" id="PF17759">
    <property type="entry name" value="tRNA_synthFbeta"/>
    <property type="match status" value="1"/>
</dbReference>
<dbReference type="SMART" id="SM00874">
    <property type="entry name" value="B5"/>
    <property type="match status" value="1"/>
</dbReference>
<dbReference type="InterPro" id="IPR036690">
    <property type="entry name" value="Fdx_antiC-bd_sf"/>
</dbReference>
<dbReference type="SMART" id="SM00873">
    <property type="entry name" value="B3_4"/>
    <property type="match status" value="1"/>
</dbReference>
<gene>
    <name evidence="13 16" type="primary">pheT</name>
    <name evidence="16" type="ORF">STSP2_01861</name>
</gene>
<name>A0A1U9NL80_9BACT</name>
<evidence type="ECO:0000256" key="9">
    <source>
        <dbReference type="ARBA" id="ARBA00022842"/>
    </source>
</evidence>
<feature type="domain" description="FDX-ACB" evidence="14">
    <location>
        <begin position="577"/>
        <end position="670"/>
    </location>
</feature>
<proteinExistence type="inferred from homology"/>
<keyword evidence="8 13" id="KW-0067">ATP-binding</keyword>
<dbReference type="EC" id="6.1.1.20" evidence="13"/>
<dbReference type="GO" id="GO:0006432">
    <property type="term" value="P:phenylalanyl-tRNA aminoacylation"/>
    <property type="evidence" value="ECO:0007669"/>
    <property type="project" value="UniProtKB-UniRule"/>
</dbReference>
<dbReference type="FunFam" id="3.30.56.10:FF:000002">
    <property type="entry name" value="Phenylalanine--tRNA ligase beta subunit"/>
    <property type="match status" value="1"/>
</dbReference>
<dbReference type="RefSeq" id="WP_146661921.1">
    <property type="nucleotide sequence ID" value="NZ_CP019791.1"/>
</dbReference>
<keyword evidence="6 13" id="KW-0479">Metal-binding</keyword>
<keyword evidence="10 13" id="KW-0648">Protein biosynthesis</keyword>
<evidence type="ECO:0000256" key="10">
    <source>
        <dbReference type="ARBA" id="ARBA00022917"/>
    </source>
</evidence>
<evidence type="ECO:0000256" key="6">
    <source>
        <dbReference type="ARBA" id="ARBA00022723"/>
    </source>
</evidence>
<dbReference type="Pfam" id="PF03484">
    <property type="entry name" value="B5"/>
    <property type="match status" value="1"/>
</dbReference>
<reference evidence="17" key="1">
    <citation type="submission" date="2017-02" db="EMBL/GenBank/DDBJ databases">
        <title>Comparative genomics and description of representatives of a novel lineage of planctomycetes thriving in anoxic sediments.</title>
        <authorList>
            <person name="Spring S."/>
            <person name="Bunk B."/>
            <person name="Sproer C."/>
        </authorList>
    </citation>
    <scope>NUCLEOTIDE SEQUENCE [LARGE SCALE GENOMIC DNA]</scope>
    <source>
        <strain evidence="17">ST-NAGAB-D1</strain>
    </source>
</reference>
<dbReference type="InterPro" id="IPR005147">
    <property type="entry name" value="tRNA_synthase_B5-dom"/>
</dbReference>
<evidence type="ECO:0000256" key="12">
    <source>
        <dbReference type="ARBA" id="ARBA00049255"/>
    </source>
</evidence>
<evidence type="ECO:0000256" key="8">
    <source>
        <dbReference type="ARBA" id="ARBA00022840"/>
    </source>
</evidence>
<dbReference type="SMART" id="SM00896">
    <property type="entry name" value="FDX-ACB"/>
    <property type="match status" value="1"/>
</dbReference>
<evidence type="ECO:0000256" key="4">
    <source>
        <dbReference type="ARBA" id="ARBA00022490"/>
    </source>
</evidence>
<dbReference type="SUPFAM" id="SSF56037">
    <property type="entry name" value="PheT/TilS domain"/>
    <property type="match status" value="1"/>
</dbReference>
<dbReference type="InterPro" id="IPR020825">
    <property type="entry name" value="Phe-tRNA_synthase-like_B3/B4"/>
</dbReference>
<dbReference type="PROSITE" id="PS51483">
    <property type="entry name" value="B5"/>
    <property type="match status" value="1"/>
</dbReference>
<keyword evidence="17" id="KW-1185">Reference proteome</keyword>
<dbReference type="HAMAP" id="MF_00283">
    <property type="entry name" value="Phe_tRNA_synth_beta1"/>
    <property type="match status" value="1"/>
</dbReference>
<dbReference type="Gene3D" id="3.30.56.10">
    <property type="match status" value="2"/>
</dbReference>